<feature type="region of interest" description="Disordered" evidence="1">
    <location>
        <begin position="81"/>
        <end position="105"/>
    </location>
</feature>
<reference evidence="2 3" key="1">
    <citation type="submission" date="2014-05" db="EMBL/GenBank/DDBJ databases">
        <title>Draft genome sequence of a rare smut relative, Tilletiaria anomala UBC 951.</title>
        <authorList>
            <consortium name="DOE Joint Genome Institute"/>
            <person name="Toome M."/>
            <person name="Kuo A."/>
            <person name="Henrissat B."/>
            <person name="Lipzen A."/>
            <person name="Tritt A."/>
            <person name="Yoshinaga Y."/>
            <person name="Zane M."/>
            <person name="Barry K."/>
            <person name="Grigoriev I.V."/>
            <person name="Spatafora J.W."/>
            <person name="Aimea M.C."/>
        </authorList>
    </citation>
    <scope>NUCLEOTIDE SEQUENCE [LARGE SCALE GENOMIC DNA]</scope>
    <source>
        <strain evidence="2 3">UBC 951</strain>
    </source>
</reference>
<comment type="caution">
    <text evidence="2">The sequence shown here is derived from an EMBL/GenBank/DDBJ whole genome shotgun (WGS) entry which is preliminary data.</text>
</comment>
<proteinExistence type="predicted"/>
<accession>A0A066WI87</accession>
<evidence type="ECO:0000313" key="3">
    <source>
        <dbReference type="Proteomes" id="UP000027361"/>
    </source>
</evidence>
<evidence type="ECO:0000313" key="2">
    <source>
        <dbReference type="EMBL" id="KDN50375.1"/>
    </source>
</evidence>
<dbReference type="RefSeq" id="XP_013244500.1">
    <property type="nucleotide sequence ID" value="XM_013389046.1"/>
</dbReference>
<sequence>MPLSLTAESFSLGAPSRTCVCTLVSSAHTAWCICATLRIERAPTSTNDRAQCSTAFPVRRPHHMVHLPCCLRTARSSRIIQPQPPRLRRVQVLPNHQQQGPYSRL</sequence>
<gene>
    <name evidence="2" type="ORF">K437DRAFT_65640</name>
</gene>
<dbReference type="Proteomes" id="UP000027361">
    <property type="component" value="Unassembled WGS sequence"/>
</dbReference>
<organism evidence="2 3">
    <name type="scientific">Tilletiaria anomala (strain ATCC 24038 / CBS 436.72 / UBC 951)</name>
    <dbReference type="NCBI Taxonomy" id="1037660"/>
    <lineage>
        <taxon>Eukaryota</taxon>
        <taxon>Fungi</taxon>
        <taxon>Dikarya</taxon>
        <taxon>Basidiomycota</taxon>
        <taxon>Ustilaginomycotina</taxon>
        <taxon>Exobasidiomycetes</taxon>
        <taxon>Georgefischeriales</taxon>
        <taxon>Tilletiariaceae</taxon>
        <taxon>Tilletiaria</taxon>
    </lineage>
</organism>
<protein>
    <submittedName>
        <fullName evidence="2">Uncharacterized protein</fullName>
    </submittedName>
</protein>
<dbReference type="HOGENOM" id="CLU_2238472_0_0_1"/>
<evidence type="ECO:0000256" key="1">
    <source>
        <dbReference type="SAM" id="MobiDB-lite"/>
    </source>
</evidence>
<dbReference type="GeneID" id="25267685"/>
<dbReference type="InParanoid" id="A0A066WI87"/>
<keyword evidence="3" id="KW-1185">Reference proteome</keyword>
<dbReference type="EMBL" id="JMSN01000019">
    <property type="protein sequence ID" value="KDN50375.1"/>
    <property type="molecule type" value="Genomic_DNA"/>
</dbReference>
<feature type="compositionally biased region" description="Polar residues" evidence="1">
    <location>
        <begin position="95"/>
        <end position="105"/>
    </location>
</feature>
<dbReference type="AlphaFoldDB" id="A0A066WI87"/>
<name>A0A066WI87_TILAU</name>